<proteinExistence type="predicted"/>
<evidence type="ECO:0000313" key="4">
    <source>
        <dbReference type="Proteomes" id="UP000295627"/>
    </source>
</evidence>
<dbReference type="AlphaFoldDB" id="A0A4R5PDS2"/>
<dbReference type="RefSeq" id="WP_078335944.1">
    <property type="nucleotide sequence ID" value="NZ_MAFQ01000014.1"/>
</dbReference>
<accession>A0A4R5PDS2</accession>
<feature type="compositionally biased region" description="Low complexity" evidence="2">
    <location>
        <begin position="253"/>
        <end position="265"/>
    </location>
</feature>
<name>A0A4R5PDS2_9MYCO</name>
<reference evidence="3 4" key="1">
    <citation type="journal article" date="2019" name="Sci. Rep.">
        <title>Extended insight into the Mycobacterium chelonae-abscessus complex through whole genome sequencing of Mycobacterium salmoniphilum outbreak and Mycobacterium salmoniphilum-like strains.</title>
        <authorList>
            <person name="Behra P.R.K."/>
            <person name="Das S."/>
            <person name="Pettersson B.M.F."/>
            <person name="Shirreff L."/>
            <person name="DuCote T."/>
            <person name="Jacobsson K.G."/>
            <person name="Ennis D.G."/>
            <person name="Kirsebom L.A."/>
        </authorList>
    </citation>
    <scope>NUCLEOTIDE SEQUENCE [LARGE SCALE GENOMIC DNA]</scope>
    <source>
        <strain evidence="3 4">DSM 45524</strain>
    </source>
</reference>
<protein>
    <submittedName>
        <fullName evidence="3">Uncharacterized protein</fullName>
    </submittedName>
</protein>
<evidence type="ECO:0000256" key="2">
    <source>
        <dbReference type="SAM" id="MobiDB-lite"/>
    </source>
</evidence>
<gene>
    <name evidence="3" type="ORF">EJ571_06755</name>
</gene>
<evidence type="ECO:0000313" key="3">
    <source>
        <dbReference type="EMBL" id="TDH23154.1"/>
    </source>
</evidence>
<sequence length="290" mass="31567">MAAAPDATPDVPEDDEVTSNTQHLAEQLELRMRELGLNKSSIARNGGPSRSVLQRLGGEGYWIPSVENQEKLDLVLQWEPGSTATVLNGGYPTPRETRKPVATRLSTDFDNLNRHIEERLKQLRLNKTKLANMGGPSRNTLATLGSRGYTPTRETFERLDSFLQWEPGSALAALRGGTPTPIGMVPEDLAGFMRAPAAGAMERLNSAVRRLDRMEAQVAETVKDMHRALDQCRAAITVIMDELEDADASDWPASKSAHAGARAAATPGVKPSPNRPRKVGNNPYSSPSHN</sequence>
<feature type="region of interest" description="Disordered" evidence="2">
    <location>
        <begin position="248"/>
        <end position="290"/>
    </location>
</feature>
<keyword evidence="1" id="KW-0175">Coiled coil</keyword>
<feature type="region of interest" description="Disordered" evidence="2">
    <location>
        <begin position="1"/>
        <end position="22"/>
    </location>
</feature>
<evidence type="ECO:0000256" key="1">
    <source>
        <dbReference type="SAM" id="Coils"/>
    </source>
</evidence>
<organism evidence="3 4">
    <name type="scientific">Mycobacteroides franklinii</name>
    <dbReference type="NCBI Taxonomy" id="948102"/>
    <lineage>
        <taxon>Bacteria</taxon>
        <taxon>Bacillati</taxon>
        <taxon>Actinomycetota</taxon>
        <taxon>Actinomycetes</taxon>
        <taxon>Mycobacteriales</taxon>
        <taxon>Mycobacteriaceae</taxon>
        <taxon>Mycobacteroides</taxon>
    </lineage>
</organism>
<dbReference type="Proteomes" id="UP000295627">
    <property type="component" value="Unassembled WGS sequence"/>
</dbReference>
<comment type="caution">
    <text evidence="3">The sequence shown here is derived from an EMBL/GenBank/DDBJ whole genome shotgun (WGS) entry which is preliminary data.</text>
</comment>
<dbReference type="EMBL" id="RXLR01000013">
    <property type="protein sequence ID" value="TDH23154.1"/>
    <property type="molecule type" value="Genomic_DNA"/>
</dbReference>
<feature type="coiled-coil region" evidence="1">
    <location>
        <begin position="197"/>
        <end position="231"/>
    </location>
</feature>